<dbReference type="Pfam" id="PF00078">
    <property type="entry name" value="RVT_1"/>
    <property type="match status" value="1"/>
</dbReference>
<accession>A0AAQ4EC32</accession>
<dbReference type="InterPro" id="IPR043128">
    <property type="entry name" value="Rev_trsase/Diguanyl_cyclase"/>
</dbReference>
<dbReference type="GO" id="GO:0071897">
    <property type="term" value="P:DNA biosynthetic process"/>
    <property type="evidence" value="ECO:0007669"/>
    <property type="project" value="UniProtKB-ARBA"/>
</dbReference>
<proteinExistence type="predicted"/>
<dbReference type="Gene3D" id="3.10.10.10">
    <property type="entry name" value="HIV Type 1 Reverse Transcriptase, subunit A, domain 1"/>
    <property type="match status" value="1"/>
</dbReference>
<organism evidence="2 3">
    <name type="scientific">Amblyomma americanum</name>
    <name type="common">Lone star tick</name>
    <dbReference type="NCBI Taxonomy" id="6943"/>
    <lineage>
        <taxon>Eukaryota</taxon>
        <taxon>Metazoa</taxon>
        <taxon>Ecdysozoa</taxon>
        <taxon>Arthropoda</taxon>
        <taxon>Chelicerata</taxon>
        <taxon>Arachnida</taxon>
        <taxon>Acari</taxon>
        <taxon>Parasitiformes</taxon>
        <taxon>Ixodida</taxon>
        <taxon>Ixodoidea</taxon>
        <taxon>Ixodidae</taxon>
        <taxon>Amblyomminae</taxon>
        <taxon>Amblyomma</taxon>
    </lineage>
</organism>
<dbReference type="CDD" id="cd01647">
    <property type="entry name" value="RT_LTR"/>
    <property type="match status" value="1"/>
</dbReference>
<dbReference type="InterPro" id="IPR043502">
    <property type="entry name" value="DNA/RNA_pol_sf"/>
</dbReference>
<dbReference type="Proteomes" id="UP001321473">
    <property type="component" value="Unassembled WGS sequence"/>
</dbReference>
<evidence type="ECO:0000259" key="1">
    <source>
        <dbReference type="Pfam" id="PF00078"/>
    </source>
</evidence>
<protein>
    <recommendedName>
        <fullName evidence="1">Reverse transcriptase domain-containing protein</fullName>
    </recommendedName>
</protein>
<dbReference type="AlphaFoldDB" id="A0AAQ4EC32"/>
<name>A0AAQ4EC32_AMBAM</name>
<sequence>MMREGFARRSDGPWASPFHLVPKKTEGWWSFGDYRALNVDTIPDTYPVHYIQDFAHRIYSWHVFSVLDLVKAYTQIVVNPDDVPKTAIITAFGLFEFPFMSFGVRNTGQTFQRFADEVFRGLDFCFFYLDDMLVFSRKADEHHTHLRLLF</sequence>
<feature type="domain" description="Reverse transcriptase" evidence="1">
    <location>
        <begin position="22"/>
        <end position="149"/>
    </location>
</feature>
<evidence type="ECO:0000313" key="3">
    <source>
        <dbReference type="Proteomes" id="UP001321473"/>
    </source>
</evidence>
<keyword evidence="3" id="KW-1185">Reference proteome</keyword>
<dbReference type="EMBL" id="JARKHS020018470">
    <property type="protein sequence ID" value="KAK8772319.1"/>
    <property type="molecule type" value="Genomic_DNA"/>
</dbReference>
<dbReference type="PANTHER" id="PTHR24559">
    <property type="entry name" value="TRANSPOSON TY3-I GAG-POL POLYPROTEIN"/>
    <property type="match status" value="1"/>
</dbReference>
<dbReference type="SUPFAM" id="SSF56672">
    <property type="entry name" value="DNA/RNA polymerases"/>
    <property type="match status" value="1"/>
</dbReference>
<reference evidence="2 3" key="1">
    <citation type="journal article" date="2023" name="Arcadia Sci">
        <title>De novo assembly of a long-read Amblyomma americanum tick genome.</title>
        <authorList>
            <person name="Chou S."/>
            <person name="Poskanzer K.E."/>
            <person name="Rollins M."/>
            <person name="Thuy-Boun P.S."/>
        </authorList>
    </citation>
    <scope>NUCLEOTIDE SEQUENCE [LARGE SCALE GENOMIC DNA]</scope>
    <source>
        <strain evidence="2">F_SG_1</strain>
        <tissue evidence="2">Salivary glands</tissue>
    </source>
</reference>
<comment type="caution">
    <text evidence="2">The sequence shown here is derived from an EMBL/GenBank/DDBJ whole genome shotgun (WGS) entry which is preliminary data.</text>
</comment>
<dbReference type="InterPro" id="IPR053134">
    <property type="entry name" value="RNA-dir_DNA_polymerase"/>
</dbReference>
<dbReference type="PANTHER" id="PTHR24559:SF444">
    <property type="entry name" value="REVERSE TRANSCRIPTASE DOMAIN-CONTAINING PROTEIN"/>
    <property type="match status" value="1"/>
</dbReference>
<dbReference type="InterPro" id="IPR000477">
    <property type="entry name" value="RT_dom"/>
</dbReference>
<gene>
    <name evidence="2" type="ORF">V5799_024437</name>
</gene>
<dbReference type="Gene3D" id="3.30.70.270">
    <property type="match status" value="1"/>
</dbReference>
<evidence type="ECO:0000313" key="2">
    <source>
        <dbReference type="EMBL" id="KAK8772319.1"/>
    </source>
</evidence>